<evidence type="ECO:0000313" key="2">
    <source>
        <dbReference type="Proteomes" id="UP000735302"/>
    </source>
</evidence>
<organism evidence="1 2">
    <name type="scientific">Plakobranchus ocellatus</name>
    <dbReference type="NCBI Taxonomy" id="259542"/>
    <lineage>
        <taxon>Eukaryota</taxon>
        <taxon>Metazoa</taxon>
        <taxon>Spiralia</taxon>
        <taxon>Lophotrochozoa</taxon>
        <taxon>Mollusca</taxon>
        <taxon>Gastropoda</taxon>
        <taxon>Heterobranchia</taxon>
        <taxon>Euthyneura</taxon>
        <taxon>Panpulmonata</taxon>
        <taxon>Sacoglossa</taxon>
        <taxon>Placobranchoidea</taxon>
        <taxon>Plakobranchidae</taxon>
        <taxon>Plakobranchus</taxon>
    </lineage>
</organism>
<dbReference type="AlphaFoldDB" id="A0AAV3ZQI9"/>
<keyword evidence="2" id="KW-1185">Reference proteome</keyword>
<proteinExistence type="predicted"/>
<protein>
    <submittedName>
        <fullName evidence="1">Uncharacterized protein</fullName>
    </submittedName>
</protein>
<comment type="caution">
    <text evidence="1">The sequence shown here is derived from an EMBL/GenBank/DDBJ whole genome shotgun (WGS) entry which is preliminary data.</text>
</comment>
<dbReference type="EMBL" id="BLXT01002699">
    <property type="protein sequence ID" value="GFN96756.1"/>
    <property type="molecule type" value="Genomic_DNA"/>
</dbReference>
<dbReference type="Proteomes" id="UP000735302">
    <property type="component" value="Unassembled WGS sequence"/>
</dbReference>
<evidence type="ECO:0000313" key="1">
    <source>
        <dbReference type="EMBL" id="GFN96756.1"/>
    </source>
</evidence>
<accession>A0AAV3ZQI9</accession>
<sequence length="134" mass="15138">MQVHYEMGDAKYVCNKAFIKVRCGKLIKVLRRAHTGTSSSRVQQYMFENTLFLFGASAHQVGYLSNRRSYPLCFTAWSYVSGFVGLGKGECDYVNTHNSTDRCRAKHKASLVTKIICLTCRWVAHNNCDISPSS</sequence>
<reference evidence="1 2" key="1">
    <citation type="journal article" date="2021" name="Elife">
        <title>Chloroplast acquisition without the gene transfer in kleptoplastic sea slugs, Plakobranchus ocellatus.</title>
        <authorList>
            <person name="Maeda T."/>
            <person name="Takahashi S."/>
            <person name="Yoshida T."/>
            <person name="Shimamura S."/>
            <person name="Takaki Y."/>
            <person name="Nagai Y."/>
            <person name="Toyoda A."/>
            <person name="Suzuki Y."/>
            <person name="Arimoto A."/>
            <person name="Ishii H."/>
            <person name="Satoh N."/>
            <person name="Nishiyama T."/>
            <person name="Hasebe M."/>
            <person name="Maruyama T."/>
            <person name="Minagawa J."/>
            <person name="Obokata J."/>
            <person name="Shigenobu S."/>
        </authorList>
    </citation>
    <scope>NUCLEOTIDE SEQUENCE [LARGE SCALE GENOMIC DNA]</scope>
</reference>
<name>A0AAV3ZQI9_9GAST</name>
<gene>
    <name evidence="1" type="ORF">PoB_002326200</name>
</gene>